<gene>
    <name evidence="2" type="ORF">FB192DRAFT_1361533</name>
</gene>
<proteinExistence type="predicted"/>
<dbReference type="Proteomes" id="UP000469890">
    <property type="component" value="Unassembled WGS sequence"/>
</dbReference>
<dbReference type="PANTHER" id="PTHR37784:SF4">
    <property type="entry name" value="TRANSCRIPTION FACTOR-LIKE PROTEIN EUC1"/>
    <property type="match status" value="1"/>
</dbReference>
<feature type="domain" description="Transcription activator GCR1-like" evidence="1">
    <location>
        <begin position="1"/>
        <end position="78"/>
    </location>
</feature>
<dbReference type="EMBL" id="JAAECE010000002">
    <property type="protein sequence ID" value="KAF1805189.1"/>
    <property type="molecule type" value="Genomic_DNA"/>
</dbReference>
<dbReference type="PANTHER" id="PTHR37784">
    <property type="entry name" value="PROTEIN MSN1"/>
    <property type="match status" value="1"/>
</dbReference>
<dbReference type="GO" id="GO:0060963">
    <property type="term" value="P:positive regulation of ribosomal protein gene transcription by RNA polymerase II"/>
    <property type="evidence" value="ECO:0007669"/>
    <property type="project" value="TreeGrafter"/>
</dbReference>
<evidence type="ECO:0000259" key="1">
    <source>
        <dbReference type="Pfam" id="PF12550"/>
    </source>
</evidence>
<dbReference type="GO" id="GO:0000978">
    <property type="term" value="F:RNA polymerase II cis-regulatory region sequence-specific DNA binding"/>
    <property type="evidence" value="ECO:0007669"/>
    <property type="project" value="TreeGrafter"/>
</dbReference>
<sequence>MSRGIVSLGDLWREWSQGLCGGPAVMDLERRYGTRWREDASVKKFFLRRNGVVKVIQDYAKNNHLDMKTALAIAEKRRVANKRSIHWLSDNKHEIFGSS</sequence>
<dbReference type="InterPro" id="IPR052146">
    <property type="entry name" value="HOT1"/>
</dbReference>
<comment type="caution">
    <text evidence="2">The sequence shown here is derived from an EMBL/GenBank/DDBJ whole genome shotgun (WGS) entry which is preliminary data.</text>
</comment>
<dbReference type="InterPro" id="IPR022210">
    <property type="entry name" value="TF_GCR1-like"/>
</dbReference>
<reference evidence="2 3" key="1">
    <citation type="submission" date="2019-09" db="EMBL/GenBank/DDBJ databases">
        <authorList>
            <consortium name="DOE Joint Genome Institute"/>
            <person name="Mondo S.J."/>
            <person name="Navarro-Mendoza M.I."/>
            <person name="Perez-Arques C."/>
            <person name="Panchal S."/>
            <person name="Nicolas F.E."/>
            <person name="Ganguly P."/>
            <person name="Pangilinan J."/>
            <person name="Grigoriev I."/>
            <person name="Heitman J."/>
            <person name="Sanya K."/>
            <person name="Garre V."/>
        </authorList>
    </citation>
    <scope>NUCLEOTIDE SEQUENCE [LARGE SCALE GENOMIC DNA]</scope>
    <source>
        <strain evidence="2 3">MU402</strain>
    </source>
</reference>
<name>A0A8H4F505_MUCCL</name>
<organism evidence="2 3">
    <name type="scientific">Mucor circinelloides f. lusitanicus</name>
    <name type="common">Mucor racemosus var. lusitanicus</name>
    <dbReference type="NCBI Taxonomy" id="29924"/>
    <lineage>
        <taxon>Eukaryota</taxon>
        <taxon>Fungi</taxon>
        <taxon>Fungi incertae sedis</taxon>
        <taxon>Mucoromycota</taxon>
        <taxon>Mucoromycotina</taxon>
        <taxon>Mucoromycetes</taxon>
        <taxon>Mucorales</taxon>
        <taxon>Mucorineae</taxon>
        <taxon>Mucoraceae</taxon>
        <taxon>Mucor</taxon>
    </lineage>
</organism>
<dbReference type="GO" id="GO:0000981">
    <property type="term" value="F:DNA-binding transcription factor activity, RNA polymerase II-specific"/>
    <property type="evidence" value="ECO:0007669"/>
    <property type="project" value="TreeGrafter"/>
</dbReference>
<dbReference type="Pfam" id="PF12550">
    <property type="entry name" value="GCR1_C"/>
    <property type="match status" value="1"/>
</dbReference>
<evidence type="ECO:0000313" key="2">
    <source>
        <dbReference type="EMBL" id="KAF1805189.1"/>
    </source>
</evidence>
<dbReference type="AlphaFoldDB" id="A0A8H4F505"/>
<protein>
    <submittedName>
        <fullName evidence="2">Transcriptional activator of glycolytic enzymes-domain-containing protein</fullName>
    </submittedName>
</protein>
<accession>A0A8H4F505</accession>
<evidence type="ECO:0000313" key="3">
    <source>
        <dbReference type="Proteomes" id="UP000469890"/>
    </source>
</evidence>